<evidence type="ECO:0000313" key="3">
    <source>
        <dbReference type="Proteomes" id="UP001165160"/>
    </source>
</evidence>
<evidence type="ECO:0000256" key="1">
    <source>
        <dbReference type="SAM" id="Phobius"/>
    </source>
</evidence>
<comment type="caution">
    <text evidence="2">The sequence shown here is derived from an EMBL/GenBank/DDBJ whole genome shotgun (WGS) entry which is preliminary data.</text>
</comment>
<name>A0A9W7FGY0_9STRA</name>
<keyword evidence="1" id="KW-0812">Transmembrane</keyword>
<keyword evidence="1" id="KW-1133">Transmembrane helix</keyword>
<gene>
    <name evidence="2" type="ORF">TrVE_jg13977</name>
</gene>
<accession>A0A9W7FGY0</accession>
<evidence type="ECO:0000313" key="2">
    <source>
        <dbReference type="EMBL" id="GMI11952.1"/>
    </source>
</evidence>
<dbReference type="Proteomes" id="UP001165160">
    <property type="component" value="Unassembled WGS sequence"/>
</dbReference>
<protein>
    <submittedName>
        <fullName evidence="2">Uncharacterized protein</fullName>
    </submittedName>
</protein>
<sequence>MTGFGLNISTKTHTSQVSKTSSLKTMATKQMQIQAFAAASLFYLADAWGKKKVEIPYSYTLEYTVGGFFAICAVLTIALVVKGPPKTD</sequence>
<dbReference type="EMBL" id="BRXX01000436">
    <property type="protein sequence ID" value="GMI11952.1"/>
    <property type="molecule type" value="Genomic_DNA"/>
</dbReference>
<proteinExistence type="predicted"/>
<organism evidence="2 3">
    <name type="scientific">Triparma verrucosa</name>
    <dbReference type="NCBI Taxonomy" id="1606542"/>
    <lineage>
        <taxon>Eukaryota</taxon>
        <taxon>Sar</taxon>
        <taxon>Stramenopiles</taxon>
        <taxon>Ochrophyta</taxon>
        <taxon>Bolidophyceae</taxon>
        <taxon>Parmales</taxon>
        <taxon>Triparmaceae</taxon>
        <taxon>Triparma</taxon>
    </lineage>
</organism>
<dbReference type="AlphaFoldDB" id="A0A9W7FGY0"/>
<reference evidence="3" key="1">
    <citation type="journal article" date="2023" name="Commun. Biol.">
        <title>Genome analysis of Parmales, the sister group of diatoms, reveals the evolutionary specialization of diatoms from phago-mixotrophs to photoautotrophs.</title>
        <authorList>
            <person name="Ban H."/>
            <person name="Sato S."/>
            <person name="Yoshikawa S."/>
            <person name="Yamada K."/>
            <person name="Nakamura Y."/>
            <person name="Ichinomiya M."/>
            <person name="Sato N."/>
            <person name="Blanc-Mathieu R."/>
            <person name="Endo H."/>
            <person name="Kuwata A."/>
            <person name="Ogata H."/>
        </authorList>
    </citation>
    <scope>NUCLEOTIDE SEQUENCE [LARGE SCALE GENOMIC DNA]</scope>
    <source>
        <strain evidence="3">NIES 3699</strain>
    </source>
</reference>
<keyword evidence="1" id="KW-0472">Membrane</keyword>
<feature type="transmembrane region" description="Helical" evidence="1">
    <location>
        <begin position="61"/>
        <end position="81"/>
    </location>
</feature>
<keyword evidence="3" id="KW-1185">Reference proteome</keyword>